<evidence type="ECO:0000313" key="4">
    <source>
        <dbReference type="Proteomes" id="UP001152622"/>
    </source>
</evidence>
<dbReference type="InterPro" id="IPR027430">
    <property type="entry name" value="Retinal_BS"/>
</dbReference>
<dbReference type="EMBL" id="JAINUF010000019">
    <property type="protein sequence ID" value="KAJ8336817.1"/>
    <property type="molecule type" value="Genomic_DNA"/>
</dbReference>
<evidence type="ECO:0000313" key="3">
    <source>
        <dbReference type="EMBL" id="KAJ8336817.1"/>
    </source>
</evidence>
<name>A0A9Q1EDI6_SYNKA</name>
<keyword evidence="2" id="KW-1133">Transmembrane helix</keyword>
<dbReference type="SUPFAM" id="SSF81321">
    <property type="entry name" value="Family A G protein-coupled receptor-like"/>
    <property type="match status" value="1"/>
</dbReference>
<keyword evidence="4" id="KW-1185">Reference proteome</keyword>
<feature type="compositionally biased region" description="Basic and acidic residues" evidence="1">
    <location>
        <begin position="79"/>
        <end position="91"/>
    </location>
</feature>
<accession>A0A9Q1EDI6</accession>
<keyword evidence="2" id="KW-0812">Transmembrane</keyword>
<dbReference type="AlphaFoldDB" id="A0A9Q1EDI6"/>
<dbReference type="PROSITE" id="PS00238">
    <property type="entry name" value="OPSIN"/>
    <property type="match status" value="1"/>
</dbReference>
<sequence length="132" mass="14908">MWAAFGHIESIPPLAFALPAVFAKSSTLYNPAIYLLLRPNFRKVMRQDVTVLQRMCLRNCLCTKRLARCDSNTIVKVSAKERGSAEQKEPPKTQQTAKKTVRVFVRGKRNAEIDCLEISLEAMPAQAKTAWQ</sequence>
<proteinExistence type="predicted"/>
<keyword evidence="2" id="KW-0472">Membrane</keyword>
<evidence type="ECO:0000256" key="1">
    <source>
        <dbReference type="SAM" id="MobiDB-lite"/>
    </source>
</evidence>
<feature type="transmembrane region" description="Helical" evidence="2">
    <location>
        <begin position="14"/>
        <end position="37"/>
    </location>
</feature>
<protein>
    <submittedName>
        <fullName evidence="3">Uncharacterized protein</fullName>
    </submittedName>
</protein>
<reference evidence="3" key="1">
    <citation type="journal article" date="2023" name="Science">
        <title>Genome structures resolve the early diversification of teleost fishes.</title>
        <authorList>
            <person name="Parey E."/>
            <person name="Louis A."/>
            <person name="Montfort J."/>
            <person name="Bouchez O."/>
            <person name="Roques C."/>
            <person name="Iampietro C."/>
            <person name="Lluch J."/>
            <person name="Castinel A."/>
            <person name="Donnadieu C."/>
            <person name="Desvignes T."/>
            <person name="Floi Bucao C."/>
            <person name="Jouanno E."/>
            <person name="Wen M."/>
            <person name="Mejri S."/>
            <person name="Dirks R."/>
            <person name="Jansen H."/>
            <person name="Henkel C."/>
            <person name="Chen W.J."/>
            <person name="Zahm M."/>
            <person name="Cabau C."/>
            <person name="Klopp C."/>
            <person name="Thompson A.W."/>
            <person name="Robinson-Rechavi M."/>
            <person name="Braasch I."/>
            <person name="Lecointre G."/>
            <person name="Bobe J."/>
            <person name="Postlethwait J.H."/>
            <person name="Berthelot C."/>
            <person name="Roest Crollius H."/>
            <person name="Guiguen Y."/>
        </authorList>
    </citation>
    <scope>NUCLEOTIDE SEQUENCE</scope>
    <source>
        <strain evidence="3">WJC10195</strain>
    </source>
</reference>
<feature type="region of interest" description="Disordered" evidence="1">
    <location>
        <begin position="79"/>
        <end position="99"/>
    </location>
</feature>
<comment type="caution">
    <text evidence="3">The sequence shown here is derived from an EMBL/GenBank/DDBJ whole genome shotgun (WGS) entry which is preliminary data.</text>
</comment>
<dbReference type="Gene3D" id="1.20.1070.10">
    <property type="entry name" value="Rhodopsin 7-helix transmembrane proteins"/>
    <property type="match status" value="1"/>
</dbReference>
<dbReference type="Proteomes" id="UP001152622">
    <property type="component" value="Chromosome 19"/>
</dbReference>
<gene>
    <name evidence="3" type="ORF">SKAU_G00380370</name>
</gene>
<organism evidence="3 4">
    <name type="scientific">Synaphobranchus kaupii</name>
    <name type="common">Kaup's arrowtooth eel</name>
    <dbReference type="NCBI Taxonomy" id="118154"/>
    <lineage>
        <taxon>Eukaryota</taxon>
        <taxon>Metazoa</taxon>
        <taxon>Chordata</taxon>
        <taxon>Craniata</taxon>
        <taxon>Vertebrata</taxon>
        <taxon>Euteleostomi</taxon>
        <taxon>Actinopterygii</taxon>
        <taxon>Neopterygii</taxon>
        <taxon>Teleostei</taxon>
        <taxon>Anguilliformes</taxon>
        <taxon>Synaphobranchidae</taxon>
        <taxon>Synaphobranchus</taxon>
    </lineage>
</organism>
<dbReference type="OrthoDB" id="2101615at2759"/>
<evidence type="ECO:0000256" key="2">
    <source>
        <dbReference type="SAM" id="Phobius"/>
    </source>
</evidence>